<name>A0ABV0Y265_9TELE</name>
<gene>
    <name evidence="1" type="ORF">AMECASPLE_016718</name>
</gene>
<evidence type="ECO:0000313" key="2">
    <source>
        <dbReference type="Proteomes" id="UP001469553"/>
    </source>
</evidence>
<organism evidence="1 2">
    <name type="scientific">Ameca splendens</name>
    <dbReference type="NCBI Taxonomy" id="208324"/>
    <lineage>
        <taxon>Eukaryota</taxon>
        <taxon>Metazoa</taxon>
        <taxon>Chordata</taxon>
        <taxon>Craniata</taxon>
        <taxon>Vertebrata</taxon>
        <taxon>Euteleostomi</taxon>
        <taxon>Actinopterygii</taxon>
        <taxon>Neopterygii</taxon>
        <taxon>Teleostei</taxon>
        <taxon>Neoteleostei</taxon>
        <taxon>Acanthomorphata</taxon>
        <taxon>Ovalentaria</taxon>
        <taxon>Atherinomorphae</taxon>
        <taxon>Cyprinodontiformes</taxon>
        <taxon>Goodeidae</taxon>
        <taxon>Ameca</taxon>
    </lineage>
</organism>
<sequence length="68" mass="7959">MFRAPRRSRTQHDQRYWDFLLYVPPVELNGRLAGGVEAAMQHSRVTRAPYMKAIAYFEQLKKGMTGKM</sequence>
<proteinExistence type="predicted"/>
<comment type="caution">
    <text evidence="1">The sequence shown here is derived from an EMBL/GenBank/DDBJ whole genome shotgun (WGS) entry which is preliminary data.</text>
</comment>
<keyword evidence="2" id="KW-1185">Reference proteome</keyword>
<accession>A0ABV0Y265</accession>
<dbReference type="Proteomes" id="UP001469553">
    <property type="component" value="Unassembled WGS sequence"/>
</dbReference>
<reference evidence="1 2" key="1">
    <citation type="submission" date="2021-06" db="EMBL/GenBank/DDBJ databases">
        <authorList>
            <person name="Palmer J.M."/>
        </authorList>
    </citation>
    <scope>NUCLEOTIDE SEQUENCE [LARGE SCALE GENOMIC DNA]</scope>
    <source>
        <strain evidence="1 2">AS_MEX2019</strain>
        <tissue evidence="1">Muscle</tissue>
    </source>
</reference>
<dbReference type="EMBL" id="JAHRIP010020036">
    <property type="protein sequence ID" value="MEQ2287834.1"/>
    <property type="molecule type" value="Genomic_DNA"/>
</dbReference>
<protein>
    <submittedName>
        <fullName evidence="1">Uncharacterized protein</fullName>
    </submittedName>
</protein>
<evidence type="ECO:0000313" key="1">
    <source>
        <dbReference type="EMBL" id="MEQ2287834.1"/>
    </source>
</evidence>